<evidence type="ECO:0000313" key="2">
    <source>
        <dbReference type="Proteomes" id="UP000746747"/>
    </source>
</evidence>
<name>A0A8J2M2J4_9BILA</name>
<comment type="caution">
    <text evidence="1">The sequence shown here is derived from an EMBL/GenBank/DDBJ whole genome shotgun (WGS) entry which is preliminary data.</text>
</comment>
<accession>A0A8J2M2J4</accession>
<proteinExistence type="predicted"/>
<dbReference type="AlphaFoldDB" id="A0A8J2M2J4"/>
<dbReference type="EMBL" id="CAKAEH010001264">
    <property type="protein sequence ID" value="CAG9533749.1"/>
    <property type="molecule type" value="Genomic_DNA"/>
</dbReference>
<reference evidence="1" key="1">
    <citation type="submission" date="2021-09" db="EMBL/GenBank/DDBJ databases">
        <authorList>
            <consortium name="Pathogen Informatics"/>
        </authorList>
    </citation>
    <scope>NUCLEOTIDE SEQUENCE</scope>
</reference>
<sequence>MIQLKSVIVPGKILWKFDEAFWVPFVGAPTGYNTATARLCWRLHFSMDFFKVASDNVPRGTSVAATRAHCQILQCCSSEA</sequence>
<keyword evidence="2" id="KW-1185">Reference proteome</keyword>
<evidence type="ECO:0000313" key="1">
    <source>
        <dbReference type="EMBL" id="CAG9533749.1"/>
    </source>
</evidence>
<dbReference type="Proteomes" id="UP000746747">
    <property type="component" value="Unassembled WGS sequence"/>
</dbReference>
<protein>
    <submittedName>
        <fullName evidence="1">Uncharacterized protein</fullName>
    </submittedName>
</protein>
<organism evidence="1 2">
    <name type="scientific">Cercopithifilaria johnstoni</name>
    <dbReference type="NCBI Taxonomy" id="2874296"/>
    <lineage>
        <taxon>Eukaryota</taxon>
        <taxon>Metazoa</taxon>
        <taxon>Ecdysozoa</taxon>
        <taxon>Nematoda</taxon>
        <taxon>Chromadorea</taxon>
        <taxon>Rhabditida</taxon>
        <taxon>Spirurina</taxon>
        <taxon>Spiruromorpha</taxon>
        <taxon>Filarioidea</taxon>
        <taxon>Onchocercidae</taxon>
        <taxon>Cercopithifilaria</taxon>
    </lineage>
</organism>
<gene>
    <name evidence="1" type="ORF">CJOHNSTONI_LOCUS3949</name>
</gene>